<dbReference type="GO" id="GO:0005737">
    <property type="term" value="C:cytoplasm"/>
    <property type="evidence" value="ECO:0007669"/>
    <property type="project" value="TreeGrafter"/>
</dbReference>
<organism evidence="4 5">
    <name type="scientific">Hemibagrus wyckioides</name>
    <dbReference type="NCBI Taxonomy" id="337641"/>
    <lineage>
        <taxon>Eukaryota</taxon>
        <taxon>Metazoa</taxon>
        <taxon>Chordata</taxon>
        <taxon>Craniata</taxon>
        <taxon>Vertebrata</taxon>
        <taxon>Euteleostomi</taxon>
        <taxon>Actinopterygii</taxon>
        <taxon>Neopterygii</taxon>
        <taxon>Teleostei</taxon>
        <taxon>Ostariophysi</taxon>
        <taxon>Siluriformes</taxon>
        <taxon>Bagridae</taxon>
        <taxon>Hemibagrus</taxon>
    </lineage>
</organism>
<dbReference type="GO" id="GO:0009408">
    <property type="term" value="P:response to heat"/>
    <property type="evidence" value="ECO:0007669"/>
    <property type="project" value="TreeGrafter"/>
</dbReference>
<feature type="domain" description="SHSP" evidence="3">
    <location>
        <begin position="41"/>
        <end position="133"/>
    </location>
</feature>
<reference evidence="4 5" key="1">
    <citation type="submission" date="2021-06" db="EMBL/GenBank/DDBJ databases">
        <title>Chromosome-level genome assembly of the red-tail catfish (Hemibagrus wyckioides).</title>
        <authorList>
            <person name="Shao F."/>
        </authorList>
    </citation>
    <scope>NUCLEOTIDE SEQUENCE [LARGE SCALE GENOMIC DNA]</scope>
    <source>
        <strain evidence="4">EC202008001</strain>
        <tissue evidence="4">Blood</tissue>
    </source>
</reference>
<sequence length="133" mass="15180">MARPLFSRNGSWDPLQDWPRSSVLDQCRGAPFFLESDDEVSPSPGDGRQFSDVICDSKTWRISLDVSHFDPEEVDVKINKGYLEIAGKHEERYNNHGSVSRSFTRKYKLPTEVDLQKMNTSLSPEGVLLVEVY</sequence>
<dbReference type="OrthoDB" id="1431247at2759"/>
<dbReference type="InterPro" id="IPR001436">
    <property type="entry name" value="Alpha-crystallin/sHSP_animal"/>
</dbReference>
<dbReference type="InterPro" id="IPR002068">
    <property type="entry name" value="A-crystallin/Hsp20_dom"/>
</dbReference>
<evidence type="ECO:0000256" key="1">
    <source>
        <dbReference type="PROSITE-ProRule" id="PRU00285"/>
    </source>
</evidence>
<comment type="caution">
    <text evidence="4">The sequence shown here is derived from an EMBL/GenBank/DDBJ whole genome shotgun (WGS) entry which is preliminary data.</text>
</comment>
<dbReference type="PRINTS" id="PR00299">
    <property type="entry name" value="ACRYSTALLIN"/>
</dbReference>
<dbReference type="EMBL" id="JAHKSW010000028">
    <property type="protein sequence ID" value="KAG7314627.1"/>
    <property type="molecule type" value="Genomic_DNA"/>
</dbReference>
<dbReference type="GO" id="GO:0005634">
    <property type="term" value="C:nucleus"/>
    <property type="evidence" value="ECO:0007669"/>
    <property type="project" value="TreeGrafter"/>
</dbReference>
<evidence type="ECO:0000256" key="2">
    <source>
        <dbReference type="RuleBase" id="RU003616"/>
    </source>
</evidence>
<protein>
    <recommendedName>
        <fullName evidence="3">SHSP domain-containing protein</fullName>
    </recommendedName>
</protein>
<comment type="similarity">
    <text evidence="1 2">Belongs to the small heat shock protein (HSP20) family.</text>
</comment>
<dbReference type="SUPFAM" id="SSF49764">
    <property type="entry name" value="HSP20-like chaperones"/>
    <property type="match status" value="1"/>
</dbReference>
<dbReference type="GO" id="GO:0042026">
    <property type="term" value="P:protein refolding"/>
    <property type="evidence" value="ECO:0007669"/>
    <property type="project" value="TreeGrafter"/>
</dbReference>
<dbReference type="GO" id="GO:0043066">
    <property type="term" value="P:negative regulation of apoptotic process"/>
    <property type="evidence" value="ECO:0007669"/>
    <property type="project" value="TreeGrafter"/>
</dbReference>
<name>A0A9D3N577_9TELE</name>
<keyword evidence="5" id="KW-1185">Reference proteome</keyword>
<dbReference type="Proteomes" id="UP000824219">
    <property type="component" value="Linkage Group LG28"/>
</dbReference>
<proteinExistence type="inferred from homology"/>
<dbReference type="PANTHER" id="PTHR45640">
    <property type="entry name" value="HEAT SHOCK PROTEIN HSP-12.2-RELATED"/>
    <property type="match status" value="1"/>
</dbReference>
<dbReference type="PROSITE" id="PS01031">
    <property type="entry name" value="SHSP"/>
    <property type="match status" value="1"/>
</dbReference>
<dbReference type="Pfam" id="PF00011">
    <property type="entry name" value="HSP20"/>
    <property type="match status" value="1"/>
</dbReference>
<evidence type="ECO:0000313" key="5">
    <source>
        <dbReference type="Proteomes" id="UP000824219"/>
    </source>
</evidence>
<gene>
    <name evidence="4" type="ORF">KOW79_021930</name>
</gene>
<evidence type="ECO:0000313" key="4">
    <source>
        <dbReference type="EMBL" id="KAG7314627.1"/>
    </source>
</evidence>
<dbReference type="PANTHER" id="PTHR45640:SF7">
    <property type="entry name" value="HEAT SHOCK PROTEIN BETA-1"/>
    <property type="match status" value="1"/>
</dbReference>
<dbReference type="InterPro" id="IPR008978">
    <property type="entry name" value="HSP20-like_chaperone"/>
</dbReference>
<accession>A0A9D3N577</accession>
<evidence type="ECO:0000259" key="3">
    <source>
        <dbReference type="PROSITE" id="PS01031"/>
    </source>
</evidence>
<dbReference type="AlphaFoldDB" id="A0A9D3N577"/>
<dbReference type="GO" id="GO:0051082">
    <property type="term" value="F:unfolded protein binding"/>
    <property type="evidence" value="ECO:0007669"/>
    <property type="project" value="TreeGrafter"/>
</dbReference>
<dbReference type="Gene3D" id="2.60.40.790">
    <property type="match status" value="1"/>
</dbReference>